<sequence>MRTSWQGSMAVPEDLVEEFLLRLPPADPASLFRAALICKPWCRLISTPRFRRRFREFHRTPPTLGFLANTSKPGPGPYVARFVSTSSFRPPAPAEHRGWLVLDARHGRVLLRSIEPGSRPRLMVWDPVTDEWRQLPEVSLFATDWNAAENTS</sequence>
<evidence type="ECO:0000259" key="1">
    <source>
        <dbReference type="Pfam" id="PF00646"/>
    </source>
</evidence>
<dbReference type="PANTHER" id="PTHR32133:SF386">
    <property type="entry name" value="F-BOX DOMAIN-CONTAINING PROTEIN"/>
    <property type="match status" value="1"/>
</dbReference>
<dbReference type="EMBL" id="CAJGYO010000018">
    <property type="protein sequence ID" value="CAD6337721.1"/>
    <property type="molecule type" value="Genomic_DNA"/>
</dbReference>
<feature type="domain" description="F-box" evidence="1">
    <location>
        <begin position="12"/>
        <end position="52"/>
    </location>
</feature>
<dbReference type="AlphaFoldDB" id="A0A811S858"/>
<dbReference type="Pfam" id="PF00646">
    <property type="entry name" value="F-box"/>
    <property type="match status" value="1"/>
</dbReference>
<dbReference type="OrthoDB" id="691838at2759"/>
<comment type="caution">
    <text evidence="2">The sequence shown here is derived from an EMBL/GenBank/DDBJ whole genome shotgun (WGS) entry which is preliminary data.</text>
</comment>
<proteinExistence type="predicted"/>
<gene>
    <name evidence="2" type="ORF">NCGR_LOCUS61819</name>
</gene>
<reference evidence="2" key="1">
    <citation type="submission" date="2020-10" db="EMBL/GenBank/DDBJ databases">
        <authorList>
            <person name="Han B."/>
            <person name="Lu T."/>
            <person name="Zhao Q."/>
            <person name="Huang X."/>
            <person name="Zhao Y."/>
        </authorList>
    </citation>
    <scope>NUCLEOTIDE SEQUENCE</scope>
</reference>
<protein>
    <recommendedName>
        <fullName evidence="1">F-box domain-containing protein</fullName>
    </recommendedName>
</protein>
<dbReference type="PANTHER" id="PTHR32133">
    <property type="entry name" value="OS07G0120400 PROTEIN"/>
    <property type="match status" value="1"/>
</dbReference>
<organism evidence="2 3">
    <name type="scientific">Miscanthus lutarioriparius</name>
    <dbReference type="NCBI Taxonomy" id="422564"/>
    <lineage>
        <taxon>Eukaryota</taxon>
        <taxon>Viridiplantae</taxon>
        <taxon>Streptophyta</taxon>
        <taxon>Embryophyta</taxon>
        <taxon>Tracheophyta</taxon>
        <taxon>Spermatophyta</taxon>
        <taxon>Magnoliopsida</taxon>
        <taxon>Liliopsida</taxon>
        <taxon>Poales</taxon>
        <taxon>Poaceae</taxon>
        <taxon>PACMAD clade</taxon>
        <taxon>Panicoideae</taxon>
        <taxon>Andropogonodae</taxon>
        <taxon>Andropogoneae</taxon>
        <taxon>Saccharinae</taxon>
        <taxon>Miscanthus</taxon>
    </lineage>
</organism>
<dbReference type="Proteomes" id="UP000604825">
    <property type="component" value="Unassembled WGS sequence"/>
</dbReference>
<evidence type="ECO:0000313" key="3">
    <source>
        <dbReference type="Proteomes" id="UP000604825"/>
    </source>
</evidence>
<keyword evidence="3" id="KW-1185">Reference proteome</keyword>
<dbReference type="SUPFAM" id="SSF81383">
    <property type="entry name" value="F-box domain"/>
    <property type="match status" value="1"/>
</dbReference>
<dbReference type="InterPro" id="IPR036047">
    <property type="entry name" value="F-box-like_dom_sf"/>
</dbReference>
<dbReference type="InterPro" id="IPR001810">
    <property type="entry name" value="F-box_dom"/>
</dbReference>
<evidence type="ECO:0000313" key="2">
    <source>
        <dbReference type="EMBL" id="CAD6337721.1"/>
    </source>
</evidence>
<accession>A0A811S858</accession>
<name>A0A811S858_9POAL</name>